<feature type="transmembrane region" description="Helical" evidence="1">
    <location>
        <begin position="141"/>
        <end position="166"/>
    </location>
</feature>
<dbReference type="OrthoDB" id="839553at2"/>
<gene>
    <name evidence="2" type="ORF">SAMN05192553_101415</name>
</gene>
<dbReference type="Proteomes" id="UP000199403">
    <property type="component" value="Unassembled WGS sequence"/>
</dbReference>
<reference evidence="3" key="1">
    <citation type="submission" date="2016-10" db="EMBL/GenBank/DDBJ databases">
        <authorList>
            <person name="Varghese N."/>
            <person name="Submissions S."/>
        </authorList>
    </citation>
    <scope>NUCLEOTIDE SEQUENCE [LARGE SCALE GENOMIC DNA]</scope>
    <source>
        <strain evidence="3">IBRC-M 10761</strain>
    </source>
</reference>
<feature type="transmembrane region" description="Helical" evidence="1">
    <location>
        <begin position="85"/>
        <end position="106"/>
    </location>
</feature>
<keyword evidence="1" id="KW-1133">Transmembrane helix</keyword>
<feature type="transmembrane region" description="Helical" evidence="1">
    <location>
        <begin position="113"/>
        <end position="135"/>
    </location>
</feature>
<organism evidence="2 3">
    <name type="scientific">Cyclobacterium xiamenense</name>
    <dbReference type="NCBI Taxonomy" id="1297121"/>
    <lineage>
        <taxon>Bacteria</taxon>
        <taxon>Pseudomonadati</taxon>
        <taxon>Bacteroidota</taxon>
        <taxon>Cytophagia</taxon>
        <taxon>Cytophagales</taxon>
        <taxon>Cyclobacteriaceae</taxon>
        <taxon>Cyclobacterium</taxon>
    </lineage>
</organism>
<evidence type="ECO:0000256" key="1">
    <source>
        <dbReference type="SAM" id="Phobius"/>
    </source>
</evidence>
<protein>
    <submittedName>
        <fullName evidence="2">Uncharacterized protein</fullName>
    </submittedName>
</protein>
<keyword evidence="1" id="KW-0812">Transmembrane</keyword>
<name>A0A1H6TXL7_9BACT</name>
<dbReference type="STRING" id="1416801.SAMN05192553_101415"/>
<accession>A0A1H6TXL7</accession>
<dbReference type="AlphaFoldDB" id="A0A1H6TXL7"/>
<sequence>MIHSISEYYKSSPALFVFMTLTAAVLFPLLVHVAPPIQGSPTGAVLLPLFYVPLIALVLTDKVPALLAAIVSPSLNFLITGNEQWSLLLLLTVELTVFTLILQFLFSRGRSYWAVITAIVLAKALGAGLILAFGLMPVSPFAYFSQSLSTGLPGILILLLLGFLLLGKKKNPTRT</sequence>
<dbReference type="EMBL" id="FNZH01000001">
    <property type="protein sequence ID" value="SEI81987.1"/>
    <property type="molecule type" value="Genomic_DNA"/>
</dbReference>
<evidence type="ECO:0000313" key="2">
    <source>
        <dbReference type="EMBL" id="SEI81987.1"/>
    </source>
</evidence>
<evidence type="ECO:0000313" key="3">
    <source>
        <dbReference type="Proteomes" id="UP000199403"/>
    </source>
</evidence>
<dbReference type="RefSeq" id="WP_092168778.1">
    <property type="nucleotide sequence ID" value="NZ_FNZH01000001.1"/>
</dbReference>
<proteinExistence type="predicted"/>
<keyword evidence="3" id="KW-1185">Reference proteome</keyword>
<feature type="transmembrane region" description="Helical" evidence="1">
    <location>
        <begin position="12"/>
        <end position="31"/>
    </location>
</feature>
<keyword evidence="1" id="KW-0472">Membrane</keyword>